<accession>A0A1H8UT67</accession>
<evidence type="ECO:0000256" key="1">
    <source>
        <dbReference type="ARBA" id="ARBA00022801"/>
    </source>
</evidence>
<feature type="domain" description="Xaa-Pro dipeptidyl-peptidase-like" evidence="3">
    <location>
        <begin position="40"/>
        <end position="202"/>
    </location>
</feature>
<dbReference type="Proteomes" id="UP000199615">
    <property type="component" value="Unassembled WGS sequence"/>
</dbReference>
<feature type="chain" id="PRO_5011576954" evidence="2">
    <location>
        <begin position="21"/>
        <end position="362"/>
    </location>
</feature>
<dbReference type="Pfam" id="PF02129">
    <property type="entry name" value="Peptidase_S15"/>
    <property type="match status" value="1"/>
</dbReference>
<dbReference type="InterPro" id="IPR050261">
    <property type="entry name" value="FrsA_esterase"/>
</dbReference>
<dbReference type="AlphaFoldDB" id="A0A1H8UT67"/>
<evidence type="ECO:0000256" key="2">
    <source>
        <dbReference type="SAM" id="SignalP"/>
    </source>
</evidence>
<dbReference type="RefSeq" id="WP_175557687.1">
    <property type="nucleotide sequence ID" value="NZ_FODT01000007.1"/>
</dbReference>
<dbReference type="PANTHER" id="PTHR22946">
    <property type="entry name" value="DIENELACTONE HYDROLASE DOMAIN-CONTAINING PROTEIN-RELATED"/>
    <property type="match status" value="1"/>
</dbReference>
<dbReference type="InterPro" id="IPR000383">
    <property type="entry name" value="Xaa-Pro-like_dom"/>
</dbReference>
<gene>
    <name evidence="4" type="ORF">SAMN05444123_107207</name>
</gene>
<evidence type="ECO:0000313" key="5">
    <source>
        <dbReference type="Proteomes" id="UP000199615"/>
    </source>
</evidence>
<dbReference type="Gene3D" id="3.40.50.1820">
    <property type="entry name" value="alpha/beta hydrolase"/>
    <property type="match status" value="1"/>
</dbReference>
<keyword evidence="2" id="KW-0732">Signal</keyword>
<keyword evidence="5" id="KW-1185">Reference proteome</keyword>
<dbReference type="PROSITE" id="PS51257">
    <property type="entry name" value="PROKAR_LIPOPROTEIN"/>
    <property type="match status" value="1"/>
</dbReference>
<dbReference type="GO" id="GO:0052689">
    <property type="term" value="F:carboxylic ester hydrolase activity"/>
    <property type="evidence" value="ECO:0007669"/>
    <property type="project" value="UniProtKB-ARBA"/>
</dbReference>
<reference evidence="5" key="1">
    <citation type="submission" date="2016-10" db="EMBL/GenBank/DDBJ databases">
        <authorList>
            <person name="Varghese N."/>
            <person name="Submissions S."/>
        </authorList>
    </citation>
    <scope>NUCLEOTIDE SEQUENCE [LARGE SCALE GENOMIC DNA]</scope>
    <source>
        <strain evidence="5">DSM 123</strain>
    </source>
</reference>
<dbReference type="PANTHER" id="PTHR22946:SF9">
    <property type="entry name" value="POLYKETIDE TRANSFERASE AF380"/>
    <property type="match status" value="1"/>
</dbReference>
<organism evidence="4 5">
    <name type="scientific">Rhodopseudomonas pseudopalustris</name>
    <dbReference type="NCBI Taxonomy" id="1513892"/>
    <lineage>
        <taxon>Bacteria</taxon>
        <taxon>Pseudomonadati</taxon>
        <taxon>Pseudomonadota</taxon>
        <taxon>Alphaproteobacteria</taxon>
        <taxon>Hyphomicrobiales</taxon>
        <taxon>Nitrobacteraceae</taxon>
        <taxon>Rhodopseudomonas</taxon>
    </lineage>
</organism>
<dbReference type="EMBL" id="FODT01000007">
    <property type="protein sequence ID" value="SEP05768.1"/>
    <property type="molecule type" value="Genomic_DNA"/>
</dbReference>
<protein>
    <submittedName>
        <fullName evidence="4">X-Pro dipeptidyl-peptidase (S15 family)</fullName>
    </submittedName>
</protein>
<feature type="signal peptide" evidence="2">
    <location>
        <begin position="1"/>
        <end position="20"/>
    </location>
</feature>
<keyword evidence="1" id="KW-0378">Hydrolase</keyword>
<evidence type="ECO:0000313" key="4">
    <source>
        <dbReference type="EMBL" id="SEP05768.1"/>
    </source>
</evidence>
<dbReference type="InterPro" id="IPR029058">
    <property type="entry name" value="AB_hydrolase_fold"/>
</dbReference>
<sequence>MRRSIAAFCMALLVATQACAESLHREELRLPMAVAGLRGLEAMLLRPAGPGRYPLAVLTHGAPRKPADRAAMSPYRAYPHAAEFARRGFAALVVMRRGYGASDGTFAEGAGPCGRRNYWAGGNASALDLRAAIAAMVGRPDVSTEGMIVVGVSAGGFAGLALAATPPPGLAAVISFAGGRGSRADNDVCDEEALIDAFATYGKTARVPTLWVYAANDKYFGPELARRMHAAFTASGGRAELIEAPAFGSDGHKLYSAAGIPIWTPMVDKFLRAHHLVSREPIALPVADLPLPPQLSAAGRAGFTAYLAGSPHKAFAMSPTGAFAFRSAQRSTATAEAEALKACGQHAPDCALYAVDDGLANR</sequence>
<name>A0A1H8UT67_9BRAD</name>
<evidence type="ECO:0000259" key="3">
    <source>
        <dbReference type="Pfam" id="PF02129"/>
    </source>
</evidence>
<dbReference type="SUPFAM" id="SSF53474">
    <property type="entry name" value="alpha/beta-Hydrolases"/>
    <property type="match status" value="1"/>
</dbReference>
<proteinExistence type="predicted"/>